<sequence>MDLEKLSRLVSMLEGTSATEVEYTDGDLKMKLTRDAGVSAAQPRDEVRATATPIRQAVTNISTRTATEARHVITSGLTGTFYRAPAPDQATFVSVGDVVEEGQTLAVVEAMKMLNTIDADRNGRVIEILAEDGASVSPDSALFAIEPLEASHV</sequence>
<dbReference type="InterPro" id="IPR001249">
    <property type="entry name" value="AcCoA_biotinCC"/>
</dbReference>
<dbReference type="PANTHER" id="PTHR45266:SF3">
    <property type="entry name" value="OXALOACETATE DECARBOXYLASE ALPHA CHAIN"/>
    <property type="match status" value="1"/>
</dbReference>
<keyword evidence="8 9" id="KW-0092">Biotin</keyword>
<dbReference type="PANTHER" id="PTHR45266">
    <property type="entry name" value="OXALOACETATE DECARBOXYLASE ALPHA CHAIN"/>
    <property type="match status" value="1"/>
</dbReference>
<dbReference type="GO" id="GO:0006633">
    <property type="term" value="P:fatty acid biosynthetic process"/>
    <property type="evidence" value="ECO:0007669"/>
    <property type="project" value="UniProtKB-UniPathway"/>
</dbReference>
<keyword evidence="6 9" id="KW-0443">Lipid metabolism</keyword>
<organism evidence="11 12">
    <name type="scientific">Paraburkholderia monticola</name>
    <dbReference type="NCBI Taxonomy" id="1399968"/>
    <lineage>
        <taxon>Bacteria</taxon>
        <taxon>Pseudomonadati</taxon>
        <taxon>Pseudomonadota</taxon>
        <taxon>Betaproteobacteria</taxon>
        <taxon>Burkholderiales</taxon>
        <taxon>Burkholderiaceae</taxon>
        <taxon>Paraburkholderia</taxon>
    </lineage>
</organism>
<dbReference type="SUPFAM" id="SSF51230">
    <property type="entry name" value="Single hybrid motif"/>
    <property type="match status" value="1"/>
</dbReference>
<evidence type="ECO:0000313" key="11">
    <source>
        <dbReference type="EMBL" id="KXU82326.1"/>
    </source>
</evidence>
<dbReference type="CDD" id="cd06850">
    <property type="entry name" value="biotinyl_domain"/>
    <property type="match status" value="1"/>
</dbReference>
<dbReference type="AlphaFoldDB" id="A0A149PBC4"/>
<dbReference type="EMBL" id="LRBG01000039">
    <property type="protein sequence ID" value="KXU82326.1"/>
    <property type="molecule type" value="Genomic_DNA"/>
</dbReference>
<evidence type="ECO:0000256" key="2">
    <source>
        <dbReference type="ARBA" id="ARBA00005194"/>
    </source>
</evidence>
<evidence type="ECO:0000256" key="8">
    <source>
        <dbReference type="ARBA" id="ARBA00023267"/>
    </source>
</evidence>
<evidence type="ECO:0000256" key="3">
    <source>
        <dbReference type="ARBA" id="ARBA00017562"/>
    </source>
</evidence>
<accession>A0A149PBC4</accession>
<gene>
    <name evidence="11" type="ORF">CI15_32775</name>
</gene>
<comment type="caution">
    <text evidence="11">The sequence shown here is derived from an EMBL/GenBank/DDBJ whole genome shotgun (WGS) entry which is preliminary data.</text>
</comment>
<dbReference type="PROSITE" id="PS50968">
    <property type="entry name" value="BIOTINYL_LIPOYL"/>
    <property type="match status" value="1"/>
</dbReference>
<comment type="function">
    <text evidence="1 9">This protein is a component of the acetyl coenzyme A carboxylase complex; first, biotin carboxylase catalyzes the carboxylation of the carrier protein and then the transcarboxylase transfers the carboxyl group to form malonyl-CoA.</text>
</comment>
<name>A0A149PBC4_9BURK</name>
<keyword evidence="12" id="KW-1185">Reference proteome</keyword>
<evidence type="ECO:0000256" key="7">
    <source>
        <dbReference type="ARBA" id="ARBA00023160"/>
    </source>
</evidence>
<dbReference type="UniPathway" id="UPA00094"/>
<evidence type="ECO:0000256" key="6">
    <source>
        <dbReference type="ARBA" id="ARBA00023098"/>
    </source>
</evidence>
<evidence type="ECO:0000313" key="12">
    <source>
        <dbReference type="Proteomes" id="UP000075613"/>
    </source>
</evidence>
<comment type="pathway">
    <text evidence="2 9">Lipid metabolism; fatty acid biosynthesis.</text>
</comment>
<dbReference type="STRING" id="1399968.CI15_32775"/>
<dbReference type="GO" id="GO:0003989">
    <property type="term" value="F:acetyl-CoA carboxylase activity"/>
    <property type="evidence" value="ECO:0007669"/>
    <property type="project" value="InterPro"/>
</dbReference>
<dbReference type="InterPro" id="IPR001882">
    <property type="entry name" value="Biotin_BS"/>
</dbReference>
<dbReference type="PRINTS" id="PR01071">
    <property type="entry name" value="ACOABIOTINCC"/>
</dbReference>
<dbReference type="InterPro" id="IPR050709">
    <property type="entry name" value="Biotin_Carboxyl_Carrier/Decarb"/>
</dbReference>
<dbReference type="GO" id="GO:0009317">
    <property type="term" value="C:acetyl-CoA carboxylase complex"/>
    <property type="evidence" value="ECO:0007669"/>
    <property type="project" value="InterPro"/>
</dbReference>
<evidence type="ECO:0000259" key="10">
    <source>
        <dbReference type="PROSITE" id="PS50968"/>
    </source>
</evidence>
<dbReference type="Pfam" id="PF00364">
    <property type="entry name" value="Biotin_lipoyl"/>
    <property type="match status" value="1"/>
</dbReference>
<evidence type="ECO:0000256" key="1">
    <source>
        <dbReference type="ARBA" id="ARBA00003761"/>
    </source>
</evidence>
<dbReference type="InterPro" id="IPR000089">
    <property type="entry name" value="Biotin_lipoyl"/>
</dbReference>
<dbReference type="InterPro" id="IPR011053">
    <property type="entry name" value="Single_hybrid_motif"/>
</dbReference>
<reference evidence="11 12" key="1">
    <citation type="journal article" date="2015" name="Int. J. Syst. Evol. Microbiol.">
        <title>Burkholderia monticola sp. nov., isolated from mountain soil.</title>
        <authorList>
            <person name="Baek I."/>
            <person name="Seo B."/>
            <person name="Lee I."/>
            <person name="Yi H."/>
            <person name="Chun J."/>
        </authorList>
    </citation>
    <scope>NUCLEOTIDE SEQUENCE [LARGE SCALE GENOMIC DNA]</scope>
    <source>
        <strain evidence="11 12">JC2948</strain>
    </source>
</reference>
<protein>
    <recommendedName>
        <fullName evidence="3 9">Biotin carboxyl carrier protein of acetyl-CoA carboxylase</fullName>
    </recommendedName>
</protein>
<evidence type="ECO:0000256" key="4">
    <source>
        <dbReference type="ARBA" id="ARBA00022516"/>
    </source>
</evidence>
<keyword evidence="7 9" id="KW-0275">Fatty acid biosynthesis</keyword>
<dbReference type="Gene3D" id="2.40.50.100">
    <property type="match status" value="1"/>
</dbReference>
<feature type="domain" description="Lipoyl-binding" evidence="10">
    <location>
        <begin position="72"/>
        <end position="146"/>
    </location>
</feature>
<dbReference type="Proteomes" id="UP000075613">
    <property type="component" value="Unassembled WGS sequence"/>
</dbReference>
<evidence type="ECO:0000256" key="5">
    <source>
        <dbReference type="ARBA" id="ARBA00022832"/>
    </source>
</evidence>
<proteinExistence type="predicted"/>
<dbReference type="RefSeq" id="WP_062137180.1">
    <property type="nucleotide sequence ID" value="NZ_LRBG01000039.1"/>
</dbReference>
<dbReference type="OrthoDB" id="5297413at2"/>
<evidence type="ECO:0000256" key="9">
    <source>
        <dbReference type="RuleBase" id="RU364072"/>
    </source>
</evidence>
<keyword evidence="5 9" id="KW-0276">Fatty acid metabolism</keyword>
<dbReference type="PROSITE" id="PS00188">
    <property type="entry name" value="BIOTIN"/>
    <property type="match status" value="1"/>
</dbReference>
<keyword evidence="4 9" id="KW-0444">Lipid biosynthesis</keyword>